<feature type="compositionally biased region" description="Low complexity" evidence="1">
    <location>
        <begin position="336"/>
        <end position="346"/>
    </location>
</feature>
<feature type="compositionally biased region" description="Low complexity" evidence="1">
    <location>
        <begin position="587"/>
        <end position="596"/>
    </location>
</feature>
<feature type="compositionally biased region" description="Acidic residues" evidence="1">
    <location>
        <begin position="536"/>
        <end position="547"/>
    </location>
</feature>
<feature type="compositionally biased region" description="Polar residues" evidence="1">
    <location>
        <begin position="401"/>
        <end position="412"/>
    </location>
</feature>
<feature type="compositionally biased region" description="Basic residues" evidence="1">
    <location>
        <begin position="107"/>
        <end position="116"/>
    </location>
</feature>
<evidence type="ECO:0000313" key="3">
    <source>
        <dbReference type="Proteomes" id="UP000237631"/>
    </source>
</evidence>
<feature type="region of interest" description="Disordered" evidence="1">
    <location>
        <begin position="1"/>
        <end position="221"/>
    </location>
</feature>
<proteinExistence type="predicted"/>
<comment type="caution">
    <text evidence="2">The sequence shown here is derived from an EMBL/GenBank/DDBJ whole genome shotgun (WGS) entry which is preliminary data.</text>
</comment>
<feature type="compositionally biased region" description="Polar residues" evidence="1">
    <location>
        <begin position="186"/>
        <end position="201"/>
    </location>
</feature>
<organism evidence="2 3">
    <name type="scientific">Cercospora berteroae</name>
    <dbReference type="NCBI Taxonomy" id="357750"/>
    <lineage>
        <taxon>Eukaryota</taxon>
        <taxon>Fungi</taxon>
        <taxon>Dikarya</taxon>
        <taxon>Ascomycota</taxon>
        <taxon>Pezizomycotina</taxon>
        <taxon>Dothideomycetes</taxon>
        <taxon>Dothideomycetidae</taxon>
        <taxon>Mycosphaerellales</taxon>
        <taxon>Mycosphaerellaceae</taxon>
        <taxon>Cercospora</taxon>
    </lineage>
</organism>
<feature type="compositionally biased region" description="Basic residues" evidence="1">
    <location>
        <begin position="520"/>
        <end position="532"/>
    </location>
</feature>
<feature type="compositionally biased region" description="Polar residues" evidence="1">
    <location>
        <begin position="11"/>
        <end position="20"/>
    </location>
</feature>
<keyword evidence="3" id="KW-1185">Reference proteome</keyword>
<evidence type="ECO:0000256" key="1">
    <source>
        <dbReference type="SAM" id="MobiDB-lite"/>
    </source>
</evidence>
<dbReference type="OrthoDB" id="5423493at2759"/>
<protein>
    <submittedName>
        <fullName evidence="2">Uncharacterized protein</fullName>
    </submittedName>
</protein>
<feature type="compositionally biased region" description="Basic residues" evidence="1">
    <location>
        <begin position="564"/>
        <end position="586"/>
    </location>
</feature>
<dbReference type="STRING" id="357750.A0A2S6CCZ7"/>
<name>A0A2S6CCZ7_9PEZI</name>
<dbReference type="AlphaFoldDB" id="A0A2S6CCZ7"/>
<accession>A0A2S6CCZ7</accession>
<feature type="region of interest" description="Disordered" evidence="1">
    <location>
        <begin position="320"/>
        <end position="641"/>
    </location>
</feature>
<feature type="compositionally biased region" description="Basic and acidic residues" evidence="1">
    <location>
        <begin position="446"/>
        <end position="459"/>
    </location>
</feature>
<dbReference type="Proteomes" id="UP000237631">
    <property type="component" value="Unassembled WGS sequence"/>
</dbReference>
<gene>
    <name evidence="2" type="ORF">CBER1_04799</name>
</gene>
<reference evidence="3" key="1">
    <citation type="journal article" date="2017" name="bioRxiv">
        <title>Conservation of a gene cluster reveals novel cercosporin biosynthetic mechanisms and extends production to the genus Colletotrichum.</title>
        <authorList>
            <person name="de Jonge R."/>
            <person name="Ebert M.K."/>
            <person name="Huitt-Roehl C.R."/>
            <person name="Pal P."/>
            <person name="Suttle J.C."/>
            <person name="Spanner R.E."/>
            <person name="Neubauer J.D."/>
            <person name="Jurick W.M.II."/>
            <person name="Stott K.A."/>
            <person name="Secor G.A."/>
            <person name="Thomma B.P.H.J."/>
            <person name="Van de Peer Y."/>
            <person name="Townsend C.A."/>
            <person name="Bolton M.D."/>
        </authorList>
    </citation>
    <scope>NUCLEOTIDE SEQUENCE [LARGE SCALE GENOMIC DNA]</scope>
    <source>
        <strain evidence="3">CBS538.71</strain>
    </source>
</reference>
<dbReference type="EMBL" id="PNEN01000489">
    <property type="protein sequence ID" value="PPJ57605.1"/>
    <property type="molecule type" value="Genomic_DNA"/>
</dbReference>
<feature type="compositionally biased region" description="Acidic residues" evidence="1">
    <location>
        <begin position="618"/>
        <end position="629"/>
    </location>
</feature>
<sequence length="679" mass="73831">MARVRAAPGSQAPTKTTATRQALKEKTNTARTKGPVYEDDGDTEGLIKDSQPKRGRPKRVARQDSDELIMAGGLGLASEESAKKSDAPTTTDELAKSDAAPMLTAKINRRPARTMRKVATSQAQSEVLNGLKQRMNAAAKTQRTKQRPEAQVVRDTFSDPKPSDALPTNPATATESQDAIVDRSELSLSSSPPARANPSTAQKHRSSIIQPGSVLRAQNTPAVESSMLALKNFKRRPRQPSMLQMVRQKVGSARPSLANDTAVTVDDEAVEDTSLFDLDISDDNEDFAPEAEGTPLHFNQKRLSNLGNVKQRSTMQLSLVDNSADQPQKKRKSDTLDVSSGSLSGSRSKKPRQDQDVSSGSLSALRARRQQPVVEVAQAPEVDDEDCVVVRSSTDRDETPQPATTSDVQVINSPSSSTPPTEPSSSHHRRSLSGKDDEYAVPSTARDAELELATRHVDAQEEQDDIVNGTMADPVSSPGAPSEDVMADPATQRASPSPIKKKPRGKPKPINTASLQSLLPKRRQPLRPRKRKSEYDLEPSEAEDDAVIDTSHLDEDEDELGVQGKRRTKAVPSKSKRSTTAKRGKSGKAAPTASKKTAAKKSTKTYGRATASDKENDGYESFEEAEESTLPEISHSMQEVAKSKELEAAKAKFADIDQWDMEFETMSADDHRSSSLNWR</sequence>
<evidence type="ECO:0000313" key="2">
    <source>
        <dbReference type="EMBL" id="PPJ57605.1"/>
    </source>
</evidence>